<dbReference type="EMBL" id="CATQJL010000326">
    <property type="protein sequence ID" value="CAJ0609185.1"/>
    <property type="molecule type" value="Genomic_DNA"/>
</dbReference>
<reference evidence="4" key="1">
    <citation type="submission" date="2023-07" db="EMBL/GenBank/DDBJ databases">
        <authorList>
            <consortium name="CYATHOMIX"/>
        </authorList>
    </citation>
    <scope>NUCLEOTIDE SEQUENCE</scope>
    <source>
        <strain evidence="4">N/A</strain>
    </source>
</reference>
<dbReference type="EMBL" id="CATQJL010000001">
    <property type="protein sequence ID" value="CAJ0590407.1"/>
    <property type="molecule type" value="Genomic_DNA"/>
</dbReference>
<evidence type="ECO:0000313" key="2">
    <source>
        <dbReference type="EMBL" id="CAJ0608247.1"/>
    </source>
</evidence>
<dbReference type="Proteomes" id="UP001176961">
    <property type="component" value="Unassembled WGS sequence"/>
</dbReference>
<dbReference type="AlphaFoldDB" id="A0AA36MGD3"/>
<protein>
    <submittedName>
        <fullName evidence="4">Uncharacterized protein</fullName>
    </submittedName>
</protein>
<dbReference type="Pfam" id="PF18777">
    <property type="entry name" value="CRM1_repeat"/>
    <property type="match status" value="1"/>
</dbReference>
<sequence>MPGAILVAFLRDHFALSENCDPACPQVTEYHKYAIEHFFQPSSRRVEIFKVCSDYWCALTSELYRLNPFTVPSPPIISFSCRDTSVQKNIRGGSCTKSTDQICVLS</sequence>
<accession>A0AA36MGD3</accession>
<comment type="caution">
    <text evidence="4">The sequence shown here is derived from an EMBL/GenBank/DDBJ whole genome shotgun (WGS) entry which is preliminary data.</text>
</comment>
<evidence type="ECO:0000313" key="1">
    <source>
        <dbReference type="EMBL" id="CAJ0590407.1"/>
    </source>
</evidence>
<dbReference type="EMBL" id="CATQJL010000316">
    <property type="protein sequence ID" value="CAJ0608247.1"/>
    <property type="molecule type" value="Genomic_DNA"/>
</dbReference>
<proteinExistence type="predicted"/>
<name>A0AA36MGD3_CYLNA</name>
<evidence type="ECO:0000313" key="4">
    <source>
        <dbReference type="EMBL" id="CAJ0609185.1"/>
    </source>
</evidence>
<dbReference type="Gene3D" id="1.25.10.10">
    <property type="entry name" value="Leucine-rich Repeat Variant"/>
    <property type="match status" value="1"/>
</dbReference>
<evidence type="ECO:0000313" key="3">
    <source>
        <dbReference type="EMBL" id="CAJ0608252.1"/>
    </source>
</evidence>
<organism evidence="4 5">
    <name type="scientific">Cylicocyclus nassatus</name>
    <name type="common">Nematode worm</name>
    <dbReference type="NCBI Taxonomy" id="53992"/>
    <lineage>
        <taxon>Eukaryota</taxon>
        <taxon>Metazoa</taxon>
        <taxon>Ecdysozoa</taxon>
        <taxon>Nematoda</taxon>
        <taxon>Chromadorea</taxon>
        <taxon>Rhabditida</taxon>
        <taxon>Rhabditina</taxon>
        <taxon>Rhabditomorpha</taxon>
        <taxon>Strongyloidea</taxon>
        <taxon>Strongylidae</taxon>
        <taxon>Cylicocyclus</taxon>
    </lineage>
</organism>
<evidence type="ECO:0000313" key="5">
    <source>
        <dbReference type="Proteomes" id="UP001176961"/>
    </source>
</evidence>
<gene>
    <name evidence="2" type="ORF">CYNAS_LOCUS20230</name>
    <name evidence="3" type="ORF">CYNAS_LOCUS20235</name>
    <name evidence="4" type="ORF">CYNAS_LOCUS21168</name>
    <name evidence="1" type="ORF">CYNAS_LOCUS2390</name>
</gene>
<dbReference type="EMBL" id="CATQJL010000316">
    <property type="protein sequence ID" value="CAJ0608252.1"/>
    <property type="molecule type" value="Genomic_DNA"/>
</dbReference>
<keyword evidence="5" id="KW-1185">Reference proteome</keyword>
<dbReference type="InterPro" id="IPR011989">
    <property type="entry name" value="ARM-like"/>
</dbReference>
<dbReference type="InterPro" id="IPR041123">
    <property type="entry name" value="CRM1_repeat"/>
</dbReference>